<organism evidence="1 2">
    <name type="scientific">Trifolium pratense</name>
    <name type="common">Red clover</name>
    <dbReference type="NCBI Taxonomy" id="57577"/>
    <lineage>
        <taxon>Eukaryota</taxon>
        <taxon>Viridiplantae</taxon>
        <taxon>Streptophyta</taxon>
        <taxon>Embryophyta</taxon>
        <taxon>Tracheophyta</taxon>
        <taxon>Spermatophyta</taxon>
        <taxon>Magnoliopsida</taxon>
        <taxon>eudicotyledons</taxon>
        <taxon>Gunneridae</taxon>
        <taxon>Pentapetalae</taxon>
        <taxon>rosids</taxon>
        <taxon>fabids</taxon>
        <taxon>Fabales</taxon>
        <taxon>Fabaceae</taxon>
        <taxon>Papilionoideae</taxon>
        <taxon>50 kb inversion clade</taxon>
        <taxon>NPAAA clade</taxon>
        <taxon>Hologalegina</taxon>
        <taxon>IRL clade</taxon>
        <taxon>Trifolieae</taxon>
        <taxon>Trifolium</taxon>
    </lineage>
</organism>
<reference evidence="1" key="1">
    <citation type="submission" date="2023-10" db="EMBL/GenBank/DDBJ databases">
        <authorList>
            <person name="Rodriguez Cubillos JULIANA M."/>
            <person name="De Vega J."/>
        </authorList>
    </citation>
    <scope>NUCLEOTIDE SEQUENCE</scope>
</reference>
<dbReference type="EMBL" id="CASHSV030000013">
    <property type="protein sequence ID" value="CAJ2637032.1"/>
    <property type="molecule type" value="Genomic_DNA"/>
</dbReference>
<evidence type="ECO:0000313" key="1">
    <source>
        <dbReference type="EMBL" id="CAJ2637032.1"/>
    </source>
</evidence>
<comment type="caution">
    <text evidence="1">The sequence shown here is derived from an EMBL/GenBank/DDBJ whole genome shotgun (WGS) entry which is preliminary data.</text>
</comment>
<protein>
    <submittedName>
        <fullName evidence="1">Uncharacterized protein</fullName>
    </submittedName>
</protein>
<proteinExistence type="predicted"/>
<name>A0ACB0IZH9_TRIPR</name>
<gene>
    <name evidence="1" type="ORF">MILVUS5_LOCUS7438</name>
</gene>
<evidence type="ECO:0000313" key="2">
    <source>
        <dbReference type="Proteomes" id="UP001177021"/>
    </source>
</evidence>
<accession>A0ACB0IZH9</accession>
<sequence length="792" mass="89745">MIERADDGAPFGNFWIEEINGEVQTSVRKKRKYKPKKKEYNGWGSTSLIQFLESIGIDTTNKITQSDVTQIINDYVKQNNLLHPTKKKRIECDARLHLLFGRKSISRLKISDLLESHFEENCGQSDDDFLFDSEDDEYVPGTCEIPKPVSSERKNHPKKHVVEKPRSYFAAVIPFNIKLVYLKKSLVDELLKDPETFETKVVGSFIRIKCDPNDYLQKNSHQLLQITDNSHFTMKSNEQNNLDPFDLLPECAKFNLVTCEFGIKKSSGVGGEIRLQASGFIKDISINMLSDDNFSEAECEDLHRRVKDGLLKRPMIVDLEEKARVLHEDMTKHWLAKEIALLENLIDRANEKGWRRELDGYLQKRAKLKSPEEQELLLREIPQVIAEDLESESTTLDVPDKKDETNFQELSQTTSTKASLPTEVPKAVTDDFEDDFADEQEWLFQDIPQVTTGYLDFSESKTPEVPDKKAENNMQGFWEATCTKESLVTEVSKTVANGFLDFSESKAPEVQDKKAENNMQGFWEANCTKESLVTEVSKTVANGFLDFSESKAPEVQDKKAENNMQGFWEPTCAKESLVTKISKTDANGFACKATKLYAADRTKQESESPKSILSLSGPSEVPLFNMAMNSTASNCISRDTITSAVHQWSSVPVHQQPAKQTDFAYKKDGLSIPGKSNEVTIRANITQGPSDKQIQVIELSDDDEEEIEKPSTIKPSIIKPVPAEELQSSMWHYKDPQGQVQGPFPIISLKCWSDARYFSPDFKVWKAGQSQDQSVLLLDILPKYFPLGSNFV</sequence>
<keyword evidence="2" id="KW-1185">Reference proteome</keyword>
<dbReference type="Proteomes" id="UP001177021">
    <property type="component" value="Unassembled WGS sequence"/>
</dbReference>